<dbReference type="Gene3D" id="1.10.10.10">
    <property type="entry name" value="Winged helix-like DNA-binding domain superfamily/Winged helix DNA-binding domain"/>
    <property type="match status" value="1"/>
</dbReference>
<evidence type="ECO:0000259" key="4">
    <source>
        <dbReference type="PROSITE" id="PS50987"/>
    </source>
</evidence>
<evidence type="ECO:0000313" key="6">
    <source>
        <dbReference type="Proteomes" id="UP000242972"/>
    </source>
</evidence>
<dbReference type="PROSITE" id="PS51257">
    <property type="entry name" value="PROKAR_LIPOPROTEIN"/>
    <property type="match status" value="1"/>
</dbReference>
<evidence type="ECO:0000313" key="5">
    <source>
        <dbReference type="EMBL" id="PSR33284.1"/>
    </source>
</evidence>
<accession>A0A2T2XFJ9</accession>
<dbReference type="NCBIfam" id="NF033788">
    <property type="entry name" value="HTH_metalloreg"/>
    <property type="match status" value="1"/>
</dbReference>
<dbReference type="InterPro" id="IPR051081">
    <property type="entry name" value="HTH_MetalResp_TranReg"/>
</dbReference>
<dbReference type="GO" id="GO:0003677">
    <property type="term" value="F:DNA binding"/>
    <property type="evidence" value="ECO:0007669"/>
    <property type="project" value="UniProtKB-KW"/>
</dbReference>
<feature type="domain" description="HTH arsR-type" evidence="4">
    <location>
        <begin position="1"/>
        <end position="104"/>
    </location>
</feature>
<evidence type="ECO:0000256" key="1">
    <source>
        <dbReference type="ARBA" id="ARBA00023015"/>
    </source>
</evidence>
<dbReference type="InterPro" id="IPR036388">
    <property type="entry name" value="WH-like_DNA-bd_sf"/>
</dbReference>
<evidence type="ECO:0000256" key="3">
    <source>
        <dbReference type="ARBA" id="ARBA00023163"/>
    </source>
</evidence>
<reference evidence="5 6" key="1">
    <citation type="journal article" date="2014" name="BMC Genomics">
        <title>Comparison of environmental and isolate Sulfobacillus genomes reveals diverse carbon, sulfur, nitrogen, and hydrogen metabolisms.</title>
        <authorList>
            <person name="Justice N.B."/>
            <person name="Norman A."/>
            <person name="Brown C.T."/>
            <person name="Singh A."/>
            <person name="Thomas B.C."/>
            <person name="Banfield J.F."/>
        </authorList>
    </citation>
    <scope>NUCLEOTIDE SEQUENCE [LARGE SCALE GENOMIC DNA]</scope>
    <source>
        <strain evidence="5">AMDSBA4</strain>
    </source>
</reference>
<organism evidence="5 6">
    <name type="scientific">Sulfobacillus benefaciens</name>
    <dbReference type="NCBI Taxonomy" id="453960"/>
    <lineage>
        <taxon>Bacteria</taxon>
        <taxon>Bacillati</taxon>
        <taxon>Bacillota</taxon>
        <taxon>Clostridia</taxon>
        <taxon>Eubacteriales</taxon>
        <taxon>Clostridiales Family XVII. Incertae Sedis</taxon>
        <taxon>Sulfobacillus</taxon>
    </lineage>
</organism>
<comment type="caution">
    <text evidence="5">The sequence shown here is derived from an EMBL/GenBank/DDBJ whole genome shotgun (WGS) entry which is preliminary data.</text>
</comment>
<dbReference type="GO" id="GO:0003700">
    <property type="term" value="F:DNA-binding transcription factor activity"/>
    <property type="evidence" value="ECO:0007669"/>
    <property type="project" value="InterPro"/>
</dbReference>
<dbReference type="PROSITE" id="PS50987">
    <property type="entry name" value="HTH_ARSR_2"/>
    <property type="match status" value="1"/>
</dbReference>
<sequence>MMDLVKIFRALGHEVRYALFMQLITGAGTTSCCDAIAPDEAACCVVDFTRTLPLSQSTISHHLHILSEAGLVTQERRGTYSIYAVNEQALVALQFFLDEAKICRGIGSTHPIALQPDL</sequence>
<dbReference type="AlphaFoldDB" id="A0A2T2XFJ9"/>
<dbReference type="PANTHER" id="PTHR33154">
    <property type="entry name" value="TRANSCRIPTIONAL REGULATOR, ARSR FAMILY"/>
    <property type="match status" value="1"/>
</dbReference>
<proteinExistence type="predicted"/>
<gene>
    <name evidence="5" type="ORF">C7B46_10645</name>
</gene>
<protein>
    <submittedName>
        <fullName evidence="5">Transcriptional regulator</fullName>
    </submittedName>
</protein>
<dbReference type="InterPro" id="IPR036390">
    <property type="entry name" value="WH_DNA-bd_sf"/>
</dbReference>
<dbReference type="Pfam" id="PF01022">
    <property type="entry name" value="HTH_5"/>
    <property type="match status" value="1"/>
</dbReference>
<dbReference type="SUPFAM" id="SSF46785">
    <property type="entry name" value="Winged helix' DNA-binding domain"/>
    <property type="match status" value="1"/>
</dbReference>
<dbReference type="InterPro" id="IPR011991">
    <property type="entry name" value="ArsR-like_HTH"/>
</dbReference>
<dbReference type="SMART" id="SM00418">
    <property type="entry name" value="HTH_ARSR"/>
    <property type="match status" value="1"/>
</dbReference>
<keyword evidence="2" id="KW-0238">DNA-binding</keyword>
<keyword evidence="3" id="KW-0804">Transcription</keyword>
<name>A0A2T2XFJ9_9FIRM</name>
<dbReference type="CDD" id="cd00090">
    <property type="entry name" value="HTH_ARSR"/>
    <property type="match status" value="1"/>
</dbReference>
<dbReference type="InterPro" id="IPR001845">
    <property type="entry name" value="HTH_ArsR_DNA-bd_dom"/>
</dbReference>
<dbReference type="EMBL" id="PXYW01000023">
    <property type="protein sequence ID" value="PSR33284.1"/>
    <property type="molecule type" value="Genomic_DNA"/>
</dbReference>
<keyword evidence="1" id="KW-0805">Transcription regulation</keyword>
<dbReference type="PANTHER" id="PTHR33154:SF18">
    <property type="entry name" value="ARSENICAL RESISTANCE OPERON REPRESSOR"/>
    <property type="match status" value="1"/>
</dbReference>
<dbReference type="Proteomes" id="UP000242972">
    <property type="component" value="Unassembled WGS sequence"/>
</dbReference>
<evidence type="ECO:0000256" key="2">
    <source>
        <dbReference type="ARBA" id="ARBA00023125"/>
    </source>
</evidence>